<dbReference type="Proteomes" id="UP001498421">
    <property type="component" value="Unassembled WGS sequence"/>
</dbReference>
<name>A0ABR1I7I0_9HYPO</name>
<gene>
    <name evidence="1" type="ORF">QQZ08_004007</name>
</gene>
<sequence>MKQQLEPEWWDGAWLKFFPGDQITTPVTIANPLDTKIFHRLPCSGIVEVGHTDSFDTTVLHVPDLELVVAGNAYFEKADTTEKRLEWIKAIEKIEALNPKTVVAGYKRPGSADGSYYLQSTKEYINMFEDVVKVSCSVEEIVTQMKSRYPDRVNPNAIMAGAFAAMKEEQN</sequence>
<protein>
    <submittedName>
        <fullName evidence="1">Uncharacterized protein</fullName>
    </submittedName>
</protein>
<dbReference type="Gene3D" id="3.60.15.10">
    <property type="entry name" value="Ribonuclease Z/Hydroxyacylglutathione hydrolase-like"/>
    <property type="match status" value="1"/>
</dbReference>
<organism evidence="1 2">
    <name type="scientific">Neonectria magnoliae</name>
    <dbReference type="NCBI Taxonomy" id="2732573"/>
    <lineage>
        <taxon>Eukaryota</taxon>
        <taxon>Fungi</taxon>
        <taxon>Dikarya</taxon>
        <taxon>Ascomycota</taxon>
        <taxon>Pezizomycotina</taxon>
        <taxon>Sordariomycetes</taxon>
        <taxon>Hypocreomycetidae</taxon>
        <taxon>Hypocreales</taxon>
        <taxon>Nectriaceae</taxon>
        <taxon>Neonectria</taxon>
    </lineage>
</organism>
<proteinExistence type="predicted"/>
<comment type="caution">
    <text evidence="1">The sequence shown here is derived from an EMBL/GenBank/DDBJ whole genome shotgun (WGS) entry which is preliminary data.</text>
</comment>
<evidence type="ECO:0000313" key="1">
    <source>
        <dbReference type="EMBL" id="KAK7429415.1"/>
    </source>
</evidence>
<dbReference type="EMBL" id="JAZAVK010000029">
    <property type="protein sequence ID" value="KAK7429415.1"/>
    <property type="molecule type" value="Genomic_DNA"/>
</dbReference>
<dbReference type="InterPro" id="IPR036866">
    <property type="entry name" value="RibonucZ/Hydroxyglut_hydro"/>
</dbReference>
<reference evidence="1 2" key="1">
    <citation type="journal article" date="2025" name="Microbiol. Resour. Announc.">
        <title>Draft genome sequences for Neonectria magnoliae and Neonectria punicea, canker pathogens of Liriodendron tulipifera and Acer saccharum in West Virginia.</title>
        <authorList>
            <person name="Petronek H.M."/>
            <person name="Kasson M.T."/>
            <person name="Metheny A.M."/>
            <person name="Stauder C.M."/>
            <person name="Lovett B."/>
            <person name="Lynch S.C."/>
            <person name="Garnas J.R."/>
            <person name="Kasson L.R."/>
            <person name="Stajich J.E."/>
        </authorList>
    </citation>
    <scope>NUCLEOTIDE SEQUENCE [LARGE SCALE GENOMIC DNA]</scope>
    <source>
        <strain evidence="1 2">NRRL 64651</strain>
    </source>
</reference>
<keyword evidence="2" id="KW-1185">Reference proteome</keyword>
<evidence type="ECO:0000313" key="2">
    <source>
        <dbReference type="Proteomes" id="UP001498421"/>
    </source>
</evidence>
<accession>A0ABR1I7I0</accession>
<dbReference type="SUPFAM" id="SSF56281">
    <property type="entry name" value="Metallo-hydrolase/oxidoreductase"/>
    <property type="match status" value="1"/>
</dbReference>